<dbReference type="CDD" id="cd10747">
    <property type="entry name" value="DnaJ_C"/>
    <property type="match status" value="1"/>
</dbReference>
<dbReference type="CDD" id="cd06257">
    <property type="entry name" value="DnaJ"/>
    <property type="match status" value="1"/>
</dbReference>
<reference evidence="3 4" key="1">
    <citation type="journal article" date="2015" name="Genome Biol. Evol.">
        <title>Phylogenomic analyses indicate that early fungi evolved digesting cell walls of algal ancestors of land plants.</title>
        <authorList>
            <person name="Chang Y."/>
            <person name="Wang S."/>
            <person name="Sekimoto S."/>
            <person name="Aerts A.L."/>
            <person name="Choi C."/>
            <person name="Clum A."/>
            <person name="LaButti K.M."/>
            <person name="Lindquist E.A."/>
            <person name="Yee Ngan C."/>
            <person name="Ohm R.A."/>
            <person name="Salamov A.A."/>
            <person name="Grigoriev I.V."/>
            <person name="Spatafora J.W."/>
            <person name="Berbee M.L."/>
        </authorList>
    </citation>
    <scope>NUCLEOTIDE SEQUENCE [LARGE SCALE GENOMIC DNA]</scope>
    <source>
        <strain evidence="3 4">NRRL 28638</strain>
    </source>
</reference>
<feature type="domain" description="J" evidence="2">
    <location>
        <begin position="4"/>
        <end position="70"/>
    </location>
</feature>
<dbReference type="InterPro" id="IPR001623">
    <property type="entry name" value="DnaJ_domain"/>
</dbReference>
<dbReference type="GO" id="GO:0051087">
    <property type="term" value="F:protein-folding chaperone binding"/>
    <property type="evidence" value="ECO:0007669"/>
    <property type="project" value="TreeGrafter"/>
</dbReference>
<gene>
    <name evidence="3" type="ORF">CONCODRAFT_77481</name>
</gene>
<dbReference type="AlphaFoldDB" id="A0A137PDS8"/>
<dbReference type="FunFam" id="1.10.287.110:FF:000072">
    <property type="entry name" value="DnaJ family protein"/>
    <property type="match status" value="1"/>
</dbReference>
<dbReference type="OMA" id="MPIRKEG"/>
<dbReference type="Gene3D" id="1.10.287.110">
    <property type="entry name" value="DnaJ domain"/>
    <property type="match status" value="1"/>
</dbReference>
<dbReference type="PROSITE" id="PS50076">
    <property type="entry name" value="DNAJ_2"/>
    <property type="match status" value="1"/>
</dbReference>
<dbReference type="SMART" id="SM00271">
    <property type="entry name" value="DnaJ"/>
    <property type="match status" value="1"/>
</dbReference>
<dbReference type="GO" id="GO:0006457">
    <property type="term" value="P:protein folding"/>
    <property type="evidence" value="ECO:0007669"/>
    <property type="project" value="InterPro"/>
</dbReference>
<sequence>MGKDYYNILGVDKSASEDEIKKAYKKAALKFHPDRNPNDKDNANKKFKEVSEAYEVLSDSNKREIFDTYGEEGLKNGGGGAGPQFHSAGGFPGFGGGQGFQSHSFNFTPSAPDDIFRQFFGGGGGFDMGGMGGMGGDPYGFGRQSRSSGPRKPAPVSRKIPLSLEDLYTGVSKKLKITRTSVTAGRDKETVLTLNVKPGWKAGTKITYNNEGDEVAPGVAQDIEFIIDQKPHPTFTRSDNDLQTSVKLTLKEALCGFKRSIQTLDNRQIPIQTSNITKPGQVFQIPGEGMPISKNPGQKGRLIVKTDIQFPSSLTAEQKSALEKILP</sequence>
<dbReference type="OrthoDB" id="10250354at2759"/>
<dbReference type="InterPro" id="IPR008971">
    <property type="entry name" value="HSP40/DnaJ_pept-bd"/>
</dbReference>
<dbReference type="InterPro" id="IPR036869">
    <property type="entry name" value="J_dom_sf"/>
</dbReference>
<proteinExistence type="predicted"/>
<dbReference type="PROSITE" id="PS00636">
    <property type="entry name" value="DNAJ_1"/>
    <property type="match status" value="1"/>
</dbReference>
<keyword evidence="4" id="KW-1185">Reference proteome</keyword>
<dbReference type="PRINTS" id="PR00625">
    <property type="entry name" value="JDOMAIN"/>
</dbReference>
<evidence type="ECO:0000256" key="1">
    <source>
        <dbReference type="ARBA" id="ARBA00023186"/>
    </source>
</evidence>
<dbReference type="Pfam" id="PF00226">
    <property type="entry name" value="DnaJ"/>
    <property type="match status" value="1"/>
</dbReference>
<dbReference type="Proteomes" id="UP000070444">
    <property type="component" value="Unassembled WGS sequence"/>
</dbReference>
<accession>A0A137PDS8</accession>
<name>A0A137PDS8_CONC2</name>
<dbReference type="FunFam" id="2.60.260.20:FF:000013">
    <property type="entry name" value="DnaJ subfamily B member 11"/>
    <property type="match status" value="1"/>
</dbReference>
<dbReference type="Pfam" id="PF01556">
    <property type="entry name" value="DnaJ_C"/>
    <property type="match status" value="1"/>
</dbReference>
<dbReference type="PANTHER" id="PTHR24078:SF553">
    <property type="entry name" value="DNAJ HOMOLOG SUBFAMILY B MEMBER 5"/>
    <property type="match status" value="1"/>
</dbReference>
<dbReference type="STRING" id="796925.A0A137PDS8"/>
<dbReference type="InterPro" id="IPR018253">
    <property type="entry name" value="DnaJ_domain_CS"/>
</dbReference>
<dbReference type="GO" id="GO:0051082">
    <property type="term" value="F:unfolded protein binding"/>
    <property type="evidence" value="ECO:0007669"/>
    <property type="project" value="InterPro"/>
</dbReference>
<evidence type="ECO:0000313" key="4">
    <source>
        <dbReference type="Proteomes" id="UP000070444"/>
    </source>
</evidence>
<dbReference type="GO" id="GO:0006413">
    <property type="term" value="P:translational initiation"/>
    <property type="evidence" value="ECO:0007669"/>
    <property type="project" value="TreeGrafter"/>
</dbReference>
<dbReference type="InterPro" id="IPR002939">
    <property type="entry name" value="DnaJ_C"/>
</dbReference>
<dbReference type="InterPro" id="IPR051339">
    <property type="entry name" value="DnaJ_subfamily_B"/>
</dbReference>
<dbReference type="Gene3D" id="2.60.260.20">
    <property type="entry name" value="Urease metallochaperone UreE, N-terminal domain"/>
    <property type="match status" value="2"/>
</dbReference>
<keyword evidence="3" id="KW-0346">Stress response</keyword>
<dbReference type="SUPFAM" id="SSF49493">
    <property type="entry name" value="HSP40/DnaJ peptide-binding domain"/>
    <property type="match status" value="2"/>
</dbReference>
<evidence type="ECO:0000313" key="3">
    <source>
        <dbReference type="EMBL" id="KXN73140.1"/>
    </source>
</evidence>
<dbReference type="PANTHER" id="PTHR24078">
    <property type="entry name" value="DNAJ HOMOLOG SUBFAMILY C MEMBER"/>
    <property type="match status" value="1"/>
</dbReference>
<protein>
    <submittedName>
        <fullName evidence="3">Putative heat shock protein</fullName>
    </submittedName>
</protein>
<dbReference type="GO" id="GO:0005829">
    <property type="term" value="C:cytosol"/>
    <property type="evidence" value="ECO:0007669"/>
    <property type="project" value="TreeGrafter"/>
</dbReference>
<organism evidence="3 4">
    <name type="scientific">Conidiobolus coronatus (strain ATCC 28846 / CBS 209.66 / NRRL 28638)</name>
    <name type="common">Delacroixia coronata</name>
    <dbReference type="NCBI Taxonomy" id="796925"/>
    <lineage>
        <taxon>Eukaryota</taxon>
        <taxon>Fungi</taxon>
        <taxon>Fungi incertae sedis</taxon>
        <taxon>Zoopagomycota</taxon>
        <taxon>Entomophthoromycotina</taxon>
        <taxon>Entomophthoromycetes</taxon>
        <taxon>Entomophthorales</taxon>
        <taxon>Ancylistaceae</taxon>
        <taxon>Conidiobolus</taxon>
    </lineage>
</organism>
<evidence type="ECO:0000259" key="2">
    <source>
        <dbReference type="PROSITE" id="PS50076"/>
    </source>
</evidence>
<dbReference type="SUPFAM" id="SSF46565">
    <property type="entry name" value="Chaperone J-domain"/>
    <property type="match status" value="1"/>
</dbReference>
<keyword evidence="1" id="KW-0143">Chaperone</keyword>
<dbReference type="FunFam" id="2.60.260.20:FF:000002">
    <property type="entry name" value="Dnaj homolog subfamily b member"/>
    <property type="match status" value="1"/>
</dbReference>
<dbReference type="EMBL" id="KQ964441">
    <property type="protein sequence ID" value="KXN73140.1"/>
    <property type="molecule type" value="Genomic_DNA"/>
</dbReference>